<proteinExistence type="predicted"/>
<organism evidence="2 3">
    <name type="scientific">Aliisedimentitalea scapharcae</name>
    <dbReference type="NCBI Taxonomy" id="1524259"/>
    <lineage>
        <taxon>Bacteria</taxon>
        <taxon>Pseudomonadati</taxon>
        <taxon>Pseudomonadota</taxon>
        <taxon>Alphaproteobacteria</taxon>
        <taxon>Rhodobacterales</taxon>
        <taxon>Roseobacteraceae</taxon>
        <taxon>Aliisedimentitalea</taxon>
    </lineage>
</organism>
<protein>
    <recommendedName>
        <fullName evidence="4">Lipoprotein</fullName>
    </recommendedName>
</protein>
<name>A0ABZ2XSX3_9RHOB</name>
<gene>
    <name evidence="2" type="ORF">QEZ52_01145</name>
</gene>
<keyword evidence="3" id="KW-1185">Reference proteome</keyword>
<evidence type="ECO:0000313" key="3">
    <source>
        <dbReference type="Proteomes" id="UP001623232"/>
    </source>
</evidence>
<dbReference type="EMBL" id="CP123584">
    <property type="protein sequence ID" value="WZK89186.1"/>
    <property type="molecule type" value="Genomic_DNA"/>
</dbReference>
<keyword evidence="1" id="KW-0732">Signal</keyword>
<feature type="signal peptide" evidence="1">
    <location>
        <begin position="1"/>
        <end position="23"/>
    </location>
</feature>
<evidence type="ECO:0000313" key="2">
    <source>
        <dbReference type="EMBL" id="WZK89186.1"/>
    </source>
</evidence>
<evidence type="ECO:0008006" key="4">
    <source>
        <dbReference type="Google" id="ProtNLM"/>
    </source>
</evidence>
<reference evidence="2 3" key="1">
    <citation type="submission" date="2023-04" db="EMBL/GenBank/DDBJ databases">
        <title>Complete genome sequence of Alisedimentitalea scapharcae.</title>
        <authorList>
            <person name="Rong J.-C."/>
            <person name="Yi M.-L."/>
            <person name="Zhao Q."/>
        </authorList>
    </citation>
    <scope>NUCLEOTIDE SEQUENCE [LARGE SCALE GENOMIC DNA]</scope>
    <source>
        <strain evidence="2 3">KCTC 42119</strain>
    </source>
</reference>
<sequence>MFKRLLALSLTFGMAALAPPAFAANCALRDTVVERLQSKFAEQLTVGGLQTGGNTHSVLEIWSSDETGTFTVLMTNANGISCVMAAGTDFFKATPIEITNDTAS</sequence>
<evidence type="ECO:0000256" key="1">
    <source>
        <dbReference type="SAM" id="SignalP"/>
    </source>
</evidence>
<feature type="chain" id="PRO_5045545920" description="Lipoprotein" evidence="1">
    <location>
        <begin position="24"/>
        <end position="104"/>
    </location>
</feature>
<dbReference type="Proteomes" id="UP001623232">
    <property type="component" value="Chromosome"/>
</dbReference>
<dbReference type="RefSeq" id="WP_406647210.1">
    <property type="nucleotide sequence ID" value="NZ_CP123584.1"/>
</dbReference>
<accession>A0ABZ2XSX3</accession>